<name>A0A3N0E6U9_9ACTN</name>
<evidence type="ECO:0000313" key="2">
    <source>
        <dbReference type="EMBL" id="RNL83568.1"/>
    </source>
</evidence>
<proteinExistence type="predicted"/>
<protein>
    <submittedName>
        <fullName evidence="2">Uncharacterized protein</fullName>
    </submittedName>
</protein>
<evidence type="ECO:0000256" key="1">
    <source>
        <dbReference type="SAM" id="MobiDB-lite"/>
    </source>
</evidence>
<reference evidence="2 3" key="1">
    <citation type="submission" date="2018-11" db="EMBL/GenBank/DDBJ databases">
        <title>The genome draft of YIM 96095.</title>
        <authorList>
            <person name="Tang S.-K."/>
            <person name="Chunyu W.-X."/>
            <person name="Feng Y.-Z."/>
        </authorList>
    </citation>
    <scope>NUCLEOTIDE SEQUENCE [LARGE SCALE GENOMIC DNA]</scope>
    <source>
        <strain evidence="2 3">YIM 96095</strain>
    </source>
</reference>
<keyword evidence="3" id="KW-1185">Reference proteome</keyword>
<dbReference type="OrthoDB" id="3478151at2"/>
<dbReference type="EMBL" id="RJMB01000015">
    <property type="protein sequence ID" value="RNL83568.1"/>
    <property type="molecule type" value="Genomic_DNA"/>
</dbReference>
<sequence length="114" mass="12501">MVRHNRRPVIPASELRPNQLSLYPGEPTMVACPDCGAWRVLRRSMVAPHRAADGNTRCPGSAQRIRLDLTPGAWLARLRIAETQAGLRRPTTVRPADPHIERVPGRVDAANAAA</sequence>
<organism evidence="2 3">
    <name type="scientific">Halostreptopolyspora alba</name>
    <dbReference type="NCBI Taxonomy" id="2487137"/>
    <lineage>
        <taxon>Bacteria</taxon>
        <taxon>Bacillati</taxon>
        <taxon>Actinomycetota</taxon>
        <taxon>Actinomycetes</taxon>
        <taxon>Streptosporangiales</taxon>
        <taxon>Nocardiopsidaceae</taxon>
        <taxon>Halostreptopolyspora</taxon>
    </lineage>
</organism>
<comment type="caution">
    <text evidence="2">The sequence shown here is derived from an EMBL/GenBank/DDBJ whole genome shotgun (WGS) entry which is preliminary data.</text>
</comment>
<evidence type="ECO:0000313" key="3">
    <source>
        <dbReference type="Proteomes" id="UP000269198"/>
    </source>
</evidence>
<accession>A0A3N0E6U9</accession>
<gene>
    <name evidence="2" type="ORF">EFW17_15025</name>
</gene>
<dbReference type="RefSeq" id="WP_123202027.1">
    <property type="nucleotide sequence ID" value="NZ_RJMB01000015.1"/>
</dbReference>
<feature type="region of interest" description="Disordered" evidence="1">
    <location>
        <begin position="87"/>
        <end position="114"/>
    </location>
</feature>
<dbReference type="AlphaFoldDB" id="A0A3N0E6U9"/>
<dbReference type="Proteomes" id="UP000269198">
    <property type="component" value="Unassembled WGS sequence"/>
</dbReference>
<feature type="compositionally biased region" description="Basic and acidic residues" evidence="1">
    <location>
        <begin position="96"/>
        <end position="105"/>
    </location>
</feature>